<dbReference type="NCBIfam" id="TIGR02681">
    <property type="entry name" value="phage_pRha"/>
    <property type="match status" value="1"/>
</dbReference>
<dbReference type="Proteomes" id="UP000198749">
    <property type="component" value="Unassembled WGS sequence"/>
</dbReference>
<accession>A0A1H9GGT6</accession>
<evidence type="ECO:0000313" key="3">
    <source>
        <dbReference type="Proteomes" id="UP000198749"/>
    </source>
</evidence>
<dbReference type="STRING" id="355243.SAMN03080615_01673"/>
<organism evidence="2 3">
    <name type="scientific">Amphritea atlantica</name>
    <dbReference type="NCBI Taxonomy" id="355243"/>
    <lineage>
        <taxon>Bacteria</taxon>
        <taxon>Pseudomonadati</taxon>
        <taxon>Pseudomonadota</taxon>
        <taxon>Gammaproteobacteria</taxon>
        <taxon>Oceanospirillales</taxon>
        <taxon>Oceanospirillaceae</taxon>
        <taxon>Amphritea</taxon>
    </lineage>
</organism>
<evidence type="ECO:0000259" key="1">
    <source>
        <dbReference type="Pfam" id="PF10543"/>
    </source>
</evidence>
<reference evidence="3" key="1">
    <citation type="submission" date="2016-10" db="EMBL/GenBank/DDBJ databases">
        <authorList>
            <person name="Varghese N."/>
            <person name="Submissions S."/>
        </authorList>
    </citation>
    <scope>NUCLEOTIDE SEQUENCE [LARGE SCALE GENOMIC DNA]</scope>
    <source>
        <strain evidence="3">DSM 18887</strain>
    </source>
</reference>
<protein>
    <submittedName>
        <fullName evidence="2">Phage regulatory protein, rha family</fullName>
    </submittedName>
</protein>
<dbReference type="EMBL" id="FOGB01000004">
    <property type="protein sequence ID" value="SEQ49304.1"/>
    <property type="molecule type" value="Genomic_DNA"/>
</dbReference>
<sequence length="341" mass="38643">MTAQSTIQTISLKPQDIISVANDQVRTTSLKVAEAFGKQHKHVLDRLGRLECSPEFASANFSADVQSIDIGNGAKRNSKIYQMTKDGFMFLVMGFTGKKAAAVKEAYINAFNWMADQLKEREDRVGQLPKITYWDKPVVTFEMVDEAHGRKIGHANRRFYDNRARFVLGEDYFKIHAADKAAFEGVGVHVPGRGLIVLTRSGYDKLVAKFAEPGADFTRQQMRERYFAVQGGNVVSPALMQAYELCVKWLTIQKYAVSNEQKIIDLFAWRLDVDDWGERLEKGGSPDGLPLQDQPKLTEAVDLLMQRVQLEGAAHAHHDYMKESLRCAEREIAWAKRWQLI</sequence>
<evidence type="ECO:0000313" key="2">
    <source>
        <dbReference type="EMBL" id="SEQ49304.1"/>
    </source>
</evidence>
<keyword evidence="3" id="KW-1185">Reference proteome</keyword>
<dbReference type="Pfam" id="PF10543">
    <property type="entry name" value="ORF6N"/>
    <property type="match status" value="1"/>
</dbReference>
<dbReference type="InterPro" id="IPR014054">
    <property type="entry name" value="Phage_regulatory_Rha"/>
</dbReference>
<dbReference type="AlphaFoldDB" id="A0A1H9GGT6"/>
<dbReference type="InterPro" id="IPR018873">
    <property type="entry name" value="KilA-N_DNA-bd_domain"/>
</dbReference>
<gene>
    <name evidence="2" type="ORF">SAMN03080615_01673</name>
</gene>
<dbReference type="Pfam" id="PF09669">
    <property type="entry name" value="Phage_pRha"/>
    <property type="match status" value="1"/>
</dbReference>
<proteinExistence type="predicted"/>
<name>A0A1H9GGT6_9GAMM</name>
<feature type="domain" description="KilA-N DNA-binding" evidence="1">
    <location>
        <begin position="131"/>
        <end position="206"/>
    </location>
</feature>
<dbReference type="RefSeq" id="WP_091356541.1">
    <property type="nucleotide sequence ID" value="NZ_AP025284.1"/>
</dbReference>